<evidence type="ECO:0000313" key="2">
    <source>
        <dbReference type="EMBL" id="KGE87647.1"/>
    </source>
</evidence>
<comment type="caution">
    <text evidence="2">The sequence shown here is derived from an EMBL/GenBank/DDBJ whole genome shotgun (WGS) entry which is preliminary data.</text>
</comment>
<gene>
    <name evidence="2" type="ORF">IX84_13990</name>
</gene>
<dbReference type="AlphaFoldDB" id="A0A098S978"/>
<keyword evidence="3" id="KW-1185">Reference proteome</keyword>
<protein>
    <submittedName>
        <fullName evidence="2">Uncharacterized protein</fullName>
    </submittedName>
</protein>
<dbReference type="RefSeq" id="WP_044221429.1">
    <property type="nucleotide sequence ID" value="NZ_JBKAGJ010000029.1"/>
</dbReference>
<evidence type="ECO:0000256" key="1">
    <source>
        <dbReference type="SAM" id="SignalP"/>
    </source>
</evidence>
<evidence type="ECO:0000313" key="3">
    <source>
        <dbReference type="Proteomes" id="UP000029736"/>
    </source>
</evidence>
<dbReference type="EMBL" id="JPOS01000034">
    <property type="protein sequence ID" value="KGE87647.1"/>
    <property type="molecule type" value="Genomic_DNA"/>
</dbReference>
<feature type="signal peptide" evidence="1">
    <location>
        <begin position="1"/>
        <end position="20"/>
    </location>
</feature>
<proteinExistence type="predicted"/>
<feature type="chain" id="PRO_5001948029" evidence="1">
    <location>
        <begin position="21"/>
        <end position="181"/>
    </location>
</feature>
<reference evidence="2 3" key="1">
    <citation type="journal article" date="2014" name="Int. J. Syst. Evol. Microbiol.">
        <title>Phaeodactylibacter xiamenensis gen. nov., sp. nov., a member of the family Saprospiraceae isolated from the marine alga Phaeodactylum tricornutum.</title>
        <authorList>
            <person name="Chen Z.Jr."/>
            <person name="Lei X."/>
            <person name="Lai Q."/>
            <person name="Li Y."/>
            <person name="Zhang B."/>
            <person name="Zhang J."/>
            <person name="Zhang H."/>
            <person name="Yang L."/>
            <person name="Zheng W."/>
            <person name="Tian Y."/>
            <person name="Yu Z."/>
            <person name="Xu H.Jr."/>
            <person name="Zheng T."/>
        </authorList>
    </citation>
    <scope>NUCLEOTIDE SEQUENCE [LARGE SCALE GENOMIC DNA]</scope>
    <source>
        <strain evidence="2 3">KD52</strain>
    </source>
</reference>
<organism evidence="2 3">
    <name type="scientific">Phaeodactylibacter xiamenensis</name>
    <dbReference type="NCBI Taxonomy" id="1524460"/>
    <lineage>
        <taxon>Bacteria</taxon>
        <taxon>Pseudomonadati</taxon>
        <taxon>Bacteroidota</taxon>
        <taxon>Saprospiria</taxon>
        <taxon>Saprospirales</taxon>
        <taxon>Haliscomenobacteraceae</taxon>
        <taxon>Phaeodactylibacter</taxon>
    </lineage>
</organism>
<accession>A0A098S978</accession>
<sequence>MLPMRYLYLLFFCWPLWLTAQTNGATGPPSHRHGAKIPSHRYSPPAGASGLEPVSTLSGSFNRASADNSEVSASTKLEDVVRKLGPDLITPRLTIDANLLDHLLSLLETEQDLRLILAVDHSALSVRYALVHRLLEDLEAYPSVKSRVDIEMYAPISDFHTTWLYRRGLGHLMIRLEHLPR</sequence>
<name>A0A098S978_9BACT</name>
<dbReference type="Proteomes" id="UP000029736">
    <property type="component" value="Unassembled WGS sequence"/>
</dbReference>
<keyword evidence="1" id="KW-0732">Signal</keyword>